<dbReference type="EMBL" id="HACA01000746">
    <property type="protein sequence ID" value="CDW18107.1"/>
    <property type="molecule type" value="Transcribed_RNA"/>
</dbReference>
<accession>A0A0K2SXK9</accession>
<name>A0A0K2SXK9_LEPSM</name>
<evidence type="ECO:0000256" key="1">
    <source>
        <dbReference type="SAM" id="Phobius"/>
    </source>
</evidence>
<keyword evidence="1" id="KW-0472">Membrane</keyword>
<sequence length="84" mass="9923">MVKQNLKLWFLIRLICSFGKSRRKTYLWVTLLLVCSYHFMFSFTKHFKILTSGQFTKVCRLALKSLPKSLQGIKNLLIPGENWI</sequence>
<feature type="transmembrane region" description="Helical" evidence="1">
    <location>
        <begin position="26"/>
        <end position="44"/>
    </location>
</feature>
<protein>
    <submittedName>
        <fullName evidence="2">Uncharacterized protein</fullName>
    </submittedName>
</protein>
<proteinExistence type="predicted"/>
<keyword evidence="1" id="KW-0812">Transmembrane</keyword>
<keyword evidence="1" id="KW-1133">Transmembrane helix</keyword>
<reference evidence="2" key="1">
    <citation type="submission" date="2014-05" db="EMBL/GenBank/DDBJ databases">
        <authorList>
            <person name="Chronopoulou M."/>
        </authorList>
    </citation>
    <scope>NUCLEOTIDE SEQUENCE</scope>
    <source>
        <tissue evidence="2">Whole organism</tissue>
    </source>
</reference>
<dbReference type="AlphaFoldDB" id="A0A0K2SXK9"/>
<evidence type="ECO:0000313" key="2">
    <source>
        <dbReference type="EMBL" id="CDW18107.1"/>
    </source>
</evidence>
<organism evidence="2">
    <name type="scientific">Lepeophtheirus salmonis</name>
    <name type="common">Salmon louse</name>
    <name type="synonym">Caligus salmonis</name>
    <dbReference type="NCBI Taxonomy" id="72036"/>
    <lineage>
        <taxon>Eukaryota</taxon>
        <taxon>Metazoa</taxon>
        <taxon>Ecdysozoa</taxon>
        <taxon>Arthropoda</taxon>
        <taxon>Crustacea</taxon>
        <taxon>Multicrustacea</taxon>
        <taxon>Hexanauplia</taxon>
        <taxon>Copepoda</taxon>
        <taxon>Siphonostomatoida</taxon>
        <taxon>Caligidae</taxon>
        <taxon>Lepeophtheirus</taxon>
    </lineage>
</organism>